<dbReference type="STRING" id="35570.A0A1I8NLJ9"/>
<dbReference type="PANTHER" id="PTHR44229">
    <property type="entry name" value="15-HYDROXYPROSTAGLANDIN DEHYDROGENASE [NAD(+)]"/>
    <property type="match status" value="1"/>
</dbReference>
<comment type="catalytic activity">
    <reaction evidence="7 9">
        <text>a primary alcohol + NAD(+) = an aldehyde + NADH + H(+)</text>
        <dbReference type="Rhea" id="RHEA:10736"/>
        <dbReference type="ChEBI" id="CHEBI:15378"/>
        <dbReference type="ChEBI" id="CHEBI:15734"/>
        <dbReference type="ChEBI" id="CHEBI:17478"/>
        <dbReference type="ChEBI" id="CHEBI:57540"/>
        <dbReference type="ChEBI" id="CHEBI:57945"/>
        <dbReference type="EC" id="1.1.1.1"/>
    </reaction>
</comment>
<dbReference type="KEGG" id="scac:106090340"/>
<dbReference type="SUPFAM" id="SSF51735">
    <property type="entry name" value="NAD(P)-binding Rossmann-fold domains"/>
    <property type="match status" value="1"/>
</dbReference>
<evidence type="ECO:0000256" key="5">
    <source>
        <dbReference type="ARBA" id="ARBA00023027"/>
    </source>
</evidence>
<reference evidence="11" key="1">
    <citation type="submission" date="2015-05" db="EMBL/GenBank/DDBJ databases">
        <authorList>
            <person name="Wilson R.K."/>
            <person name="Warren W.C."/>
            <person name="Olafson P."/>
        </authorList>
    </citation>
    <scope>NUCLEOTIDE SEQUENCE [LARGE SCALE GENOMIC DNA]</scope>
    <source>
        <strain evidence="11">USDA</strain>
    </source>
</reference>
<proteinExistence type="inferred from homology"/>
<dbReference type="PANTHER" id="PTHR44229:SF8">
    <property type="entry name" value="ALCOHOL DEHYDROGENASE-RELATED"/>
    <property type="match status" value="1"/>
</dbReference>
<dbReference type="FunFam" id="3.40.50.720:FF:000149">
    <property type="entry name" value="15-hydroxyprostaglandin dehydrogenase [NAD(+)]"/>
    <property type="match status" value="1"/>
</dbReference>
<dbReference type="GO" id="GO:0004022">
    <property type="term" value="F:alcohol dehydrogenase (NAD+) activity"/>
    <property type="evidence" value="ECO:0007669"/>
    <property type="project" value="UniProtKB-EC"/>
</dbReference>
<evidence type="ECO:0000313" key="10">
    <source>
        <dbReference type="EnsemblMetazoa" id="SCAU000063-PA"/>
    </source>
</evidence>
<dbReference type="Pfam" id="PF00106">
    <property type="entry name" value="adh_short"/>
    <property type="match status" value="1"/>
</dbReference>
<keyword evidence="11" id="KW-1185">Reference proteome</keyword>
<accession>A0A1I8NLJ9</accession>
<evidence type="ECO:0000256" key="2">
    <source>
        <dbReference type="ARBA" id="ARBA00011738"/>
    </source>
</evidence>
<evidence type="ECO:0000256" key="8">
    <source>
        <dbReference type="RuleBase" id="RU000363"/>
    </source>
</evidence>
<dbReference type="InterPro" id="IPR036291">
    <property type="entry name" value="NAD(P)-bd_dom_sf"/>
</dbReference>
<dbReference type="GO" id="GO:0005737">
    <property type="term" value="C:cytoplasm"/>
    <property type="evidence" value="ECO:0007669"/>
    <property type="project" value="TreeGrafter"/>
</dbReference>
<dbReference type="OrthoDB" id="417891at2759"/>
<protein>
    <recommendedName>
        <fullName evidence="3 9">Alcohol dehydrogenase</fullName>
        <ecNumber evidence="3 9">1.1.1.1</ecNumber>
    </recommendedName>
</protein>
<comment type="catalytic activity">
    <reaction evidence="6 9">
        <text>a secondary alcohol + NAD(+) = a ketone + NADH + H(+)</text>
        <dbReference type="Rhea" id="RHEA:10740"/>
        <dbReference type="ChEBI" id="CHEBI:15378"/>
        <dbReference type="ChEBI" id="CHEBI:17087"/>
        <dbReference type="ChEBI" id="CHEBI:35681"/>
        <dbReference type="ChEBI" id="CHEBI:57540"/>
        <dbReference type="ChEBI" id="CHEBI:57945"/>
        <dbReference type="EC" id="1.1.1.1"/>
    </reaction>
</comment>
<dbReference type="Proteomes" id="UP000095300">
    <property type="component" value="Unassembled WGS sequence"/>
</dbReference>
<name>A0A1I8NLJ9_STOCA</name>
<organism evidence="10 11">
    <name type="scientific">Stomoxys calcitrans</name>
    <name type="common">Stable fly</name>
    <name type="synonym">Conops calcitrans</name>
    <dbReference type="NCBI Taxonomy" id="35570"/>
    <lineage>
        <taxon>Eukaryota</taxon>
        <taxon>Metazoa</taxon>
        <taxon>Ecdysozoa</taxon>
        <taxon>Arthropoda</taxon>
        <taxon>Hexapoda</taxon>
        <taxon>Insecta</taxon>
        <taxon>Pterygota</taxon>
        <taxon>Neoptera</taxon>
        <taxon>Endopterygota</taxon>
        <taxon>Diptera</taxon>
        <taxon>Brachycera</taxon>
        <taxon>Muscomorpha</taxon>
        <taxon>Muscoidea</taxon>
        <taxon>Muscidae</taxon>
        <taxon>Stomoxys</taxon>
    </lineage>
</organism>
<dbReference type="InterPro" id="IPR002347">
    <property type="entry name" value="SDR_fam"/>
</dbReference>
<dbReference type="InterPro" id="IPR020904">
    <property type="entry name" value="Sc_DH/Rdtase_CS"/>
</dbReference>
<dbReference type="EC" id="1.1.1.1" evidence="3 9"/>
<dbReference type="EnsemblMetazoa" id="SCAU000063-RB">
    <property type="protein sequence ID" value="SCAU000063-PB"/>
    <property type="gene ID" value="SCAU000063"/>
</dbReference>
<dbReference type="PROSITE" id="PS00061">
    <property type="entry name" value="ADH_SHORT"/>
    <property type="match status" value="1"/>
</dbReference>
<dbReference type="EnsemblMetazoa" id="SCAU000063-RA">
    <property type="protein sequence ID" value="SCAU000063-PA"/>
    <property type="gene ID" value="SCAU000063"/>
</dbReference>
<evidence type="ECO:0000256" key="4">
    <source>
        <dbReference type="ARBA" id="ARBA00023002"/>
    </source>
</evidence>
<evidence type="ECO:0000313" key="11">
    <source>
        <dbReference type="Proteomes" id="UP000095300"/>
    </source>
</evidence>
<dbReference type="PRINTS" id="PR01167">
    <property type="entry name" value="INSADHFAMILY"/>
</dbReference>
<keyword evidence="5 9" id="KW-0520">NAD</keyword>
<dbReference type="PRINTS" id="PR01168">
    <property type="entry name" value="ALCDHDRGNASE"/>
</dbReference>
<evidence type="ECO:0000256" key="1">
    <source>
        <dbReference type="ARBA" id="ARBA00006484"/>
    </source>
</evidence>
<dbReference type="AlphaFoldDB" id="A0A1I8NLJ9"/>
<gene>
    <name evidence="10" type="primary">106090340</name>
</gene>
<evidence type="ECO:0000256" key="9">
    <source>
        <dbReference type="RuleBase" id="RU000364"/>
    </source>
</evidence>
<keyword evidence="4" id="KW-0560">Oxidoreductase</keyword>
<evidence type="ECO:0000256" key="3">
    <source>
        <dbReference type="ARBA" id="ARBA00013190"/>
    </source>
</evidence>
<sequence length="261" mass="28389">MELKGKNVVYVGGFGGIGQKCLLAFLRKEIKHLIICDLHENSALMLDLAKTFPQTCLNFIPIDVIQRESIEEAFRTASNIVHNQIDVLVNGCGLMNDCLIDLTIGINLTGVIYSSLIALSYLDKSKGGRGGMIVNIGSVVGLEPSGMFAVYSAAKAGLIAFTRALANPLYYAHTGVSFITICPGFTDTSLLESIRGKETLTEYAASMAERFALVKKQSAEICADNLVGVLEKAKNGSVWMLDIGEVKEMRFEVLWRPAMEV</sequence>
<dbReference type="InterPro" id="IPR002425">
    <property type="entry name" value="ADH_Drosophila-type"/>
</dbReference>
<evidence type="ECO:0000256" key="7">
    <source>
        <dbReference type="ARBA" id="ARBA00049243"/>
    </source>
</evidence>
<comment type="similarity">
    <text evidence="1 8">Belongs to the short-chain dehydrogenases/reductases (SDR) family.</text>
</comment>
<dbReference type="PRINTS" id="PR00080">
    <property type="entry name" value="SDRFAMILY"/>
</dbReference>
<dbReference type="GO" id="GO:0006066">
    <property type="term" value="P:alcohol metabolic process"/>
    <property type="evidence" value="ECO:0007669"/>
    <property type="project" value="InterPro"/>
</dbReference>
<evidence type="ECO:0000256" key="6">
    <source>
        <dbReference type="ARBA" id="ARBA00049164"/>
    </source>
</evidence>
<comment type="subunit">
    <text evidence="2 9">Homodimer.</text>
</comment>
<dbReference type="VEuPathDB" id="VectorBase:SCAU000063"/>
<dbReference type="Gene3D" id="3.40.50.720">
    <property type="entry name" value="NAD(P)-binding Rossmann-like Domain"/>
    <property type="match status" value="1"/>
</dbReference>
<reference evidence="10" key="2">
    <citation type="submission" date="2020-05" db="UniProtKB">
        <authorList>
            <consortium name="EnsemblMetazoa"/>
        </authorList>
    </citation>
    <scope>IDENTIFICATION</scope>
    <source>
        <strain evidence="10">USDA</strain>
    </source>
</reference>